<keyword evidence="2" id="KW-1185">Reference proteome</keyword>
<gene>
    <name evidence="1" type="ORF">J2R98_000292</name>
</gene>
<dbReference type="EMBL" id="JAUSUP010000001">
    <property type="protein sequence ID" value="MDQ0350489.1"/>
    <property type="molecule type" value="Genomic_DNA"/>
</dbReference>
<comment type="caution">
    <text evidence="1">The sequence shown here is derived from an EMBL/GenBank/DDBJ whole genome shotgun (WGS) entry which is preliminary data.</text>
</comment>
<organism evidence="1 2">
    <name type="scientific">Alkalibacillus filiformis</name>
    <dbReference type="NCBI Taxonomy" id="200990"/>
    <lineage>
        <taxon>Bacteria</taxon>
        <taxon>Bacillati</taxon>
        <taxon>Bacillota</taxon>
        <taxon>Bacilli</taxon>
        <taxon>Bacillales</taxon>
        <taxon>Bacillaceae</taxon>
        <taxon>Alkalibacillus</taxon>
    </lineage>
</organism>
<proteinExistence type="predicted"/>
<evidence type="ECO:0000313" key="2">
    <source>
        <dbReference type="Proteomes" id="UP001236723"/>
    </source>
</evidence>
<protein>
    <recommendedName>
        <fullName evidence="3">Copper amine oxidase-like N-terminal domain-containing protein</fullName>
    </recommendedName>
</protein>
<name>A0ABU0DPX5_9BACI</name>
<sequence length="464" mass="53896">MRALTGILIFLLVTSTLLAFYQWQDHQNISTESDHILIEEQVAIEERGDYLTIEHTINGLNGEEFEANIPQYIRDLSCVNDEGCEIEEGEALRVNNLNDLTITYEAPLKPLISSVEYNQDWLVNLQPIKILDVNKEITVSLSANKEGKWLSSIKPIISSERESIHYYEWLLQGKQNLPLYKVYKNLYLVAEIGDTGIYSFEPEELTGQANDDFIEYEQLVHDRLVIISDQLEPITLNQIVIVDKVDGLESELLKSHLQSITTSYSDDYNWMTSALANYFFAGEGGQIVEELNDHLTEEQKDNLFNLLVEHKKQVNETLPIYIDQLLSNILGYEVDFIKQNHQSNLFVPLFGVDSRTVYLNEEQVDLSVKLKNEEDNYVSLDDVIQIAELSGFKVDGRDEWFVQYENDRYRFYVNRNVYTINDQRYEVQLNTWFKYGNDVYVDISVIENLFDLSFTFSDEEIIVE</sequence>
<dbReference type="RefSeq" id="WP_307065391.1">
    <property type="nucleotide sequence ID" value="NZ_JAUSUP010000001.1"/>
</dbReference>
<dbReference type="Proteomes" id="UP001236723">
    <property type="component" value="Unassembled WGS sequence"/>
</dbReference>
<evidence type="ECO:0000313" key="1">
    <source>
        <dbReference type="EMBL" id="MDQ0350489.1"/>
    </source>
</evidence>
<accession>A0ABU0DPX5</accession>
<reference evidence="1 2" key="1">
    <citation type="submission" date="2023-07" db="EMBL/GenBank/DDBJ databases">
        <title>Genomic Encyclopedia of Type Strains, Phase IV (KMG-IV): sequencing the most valuable type-strain genomes for metagenomic binning, comparative biology and taxonomic classification.</title>
        <authorList>
            <person name="Goeker M."/>
        </authorList>
    </citation>
    <scope>NUCLEOTIDE SEQUENCE [LARGE SCALE GENOMIC DNA]</scope>
    <source>
        <strain evidence="1 2">DSM 15448</strain>
    </source>
</reference>
<evidence type="ECO:0008006" key="3">
    <source>
        <dbReference type="Google" id="ProtNLM"/>
    </source>
</evidence>